<evidence type="ECO:0000256" key="3">
    <source>
        <dbReference type="ARBA" id="ARBA00022692"/>
    </source>
</evidence>
<gene>
    <name evidence="9" type="ORF">OFUS_LOCUS26955</name>
</gene>
<dbReference type="GO" id="GO:0016020">
    <property type="term" value="C:membrane"/>
    <property type="evidence" value="ECO:0007669"/>
    <property type="project" value="UniProtKB-SubCell"/>
</dbReference>
<comment type="subcellular location">
    <subcellularLocation>
        <location evidence="1">Membrane</location>
        <topology evidence="1">Multi-pass membrane protein</topology>
    </subcellularLocation>
</comment>
<dbReference type="InterPro" id="IPR050382">
    <property type="entry name" value="MFS_Na/Anion_cotransporter"/>
</dbReference>
<accession>A0A8S4QCQ5</accession>
<name>A0A8S4QCQ5_OWEFU</name>
<dbReference type="OrthoDB" id="2985014at2759"/>
<evidence type="ECO:0000256" key="1">
    <source>
        <dbReference type="ARBA" id="ARBA00004141"/>
    </source>
</evidence>
<feature type="transmembrane region" description="Helical" evidence="7">
    <location>
        <begin position="47"/>
        <end position="67"/>
    </location>
</feature>
<feature type="transmembrane region" description="Helical" evidence="7">
    <location>
        <begin position="453"/>
        <end position="476"/>
    </location>
</feature>
<feature type="transmembrane region" description="Helical" evidence="7">
    <location>
        <begin position="187"/>
        <end position="213"/>
    </location>
</feature>
<feature type="transmembrane region" description="Helical" evidence="7">
    <location>
        <begin position="360"/>
        <end position="380"/>
    </location>
</feature>
<dbReference type="InterPro" id="IPR011701">
    <property type="entry name" value="MFS"/>
</dbReference>
<reference evidence="9" key="1">
    <citation type="submission" date="2022-03" db="EMBL/GenBank/DDBJ databases">
        <authorList>
            <person name="Martin C."/>
        </authorList>
    </citation>
    <scope>NUCLEOTIDE SEQUENCE</scope>
</reference>
<dbReference type="PANTHER" id="PTHR11662">
    <property type="entry name" value="SOLUTE CARRIER FAMILY 17"/>
    <property type="match status" value="1"/>
</dbReference>
<evidence type="ECO:0000256" key="4">
    <source>
        <dbReference type="ARBA" id="ARBA00022847"/>
    </source>
</evidence>
<feature type="transmembrane region" description="Helical" evidence="7">
    <location>
        <begin position="255"/>
        <end position="276"/>
    </location>
</feature>
<evidence type="ECO:0000256" key="2">
    <source>
        <dbReference type="ARBA" id="ARBA00022448"/>
    </source>
</evidence>
<evidence type="ECO:0000256" key="6">
    <source>
        <dbReference type="ARBA" id="ARBA00023136"/>
    </source>
</evidence>
<dbReference type="FunFam" id="1.20.1250.20:FF:000003">
    <property type="entry name" value="Solute carrier family 17 member 3"/>
    <property type="match status" value="1"/>
</dbReference>
<comment type="caution">
    <text evidence="9">The sequence shown here is derived from an EMBL/GenBank/DDBJ whole genome shotgun (WGS) entry which is preliminary data.</text>
</comment>
<keyword evidence="10" id="KW-1185">Reference proteome</keyword>
<dbReference type="PANTHER" id="PTHR11662:SF399">
    <property type="entry name" value="FI19708P1-RELATED"/>
    <property type="match status" value="1"/>
</dbReference>
<dbReference type="Gene3D" id="1.20.1250.20">
    <property type="entry name" value="MFS general substrate transporter like domains"/>
    <property type="match status" value="2"/>
</dbReference>
<keyword evidence="3 7" id="KW-0812">Transmembrane</keyword>
<keyword evidence="5 7" id="KW-1133">Transmembrane helix</keyword>
<dbReference type="Pfam" id="PF07690">
    <property type="entry name" value="MFS_1"/>
    <property type="match status" value="1"/>
</dbReference>
<protein>
    <recommendedName>
        <fullName evidence="8">Major facilitator superfamily (MFS) profile domain-containing protein</fullName>
    </recommendedName>
</protein>
<feature type="transmembrane region" description="Helical" evidence="7">
    <location>
        <begin position="162"/>
        <end position="181"/>
    </location>
</feature>
<sequence>MQGSSSVYVVTPPNLNEDVVVQSQSTEKEINGKIGKLRNIFEPSCRWTLAIVGFLGFVWVYALRINFSMGIVCMTIDPVSTADNGSKNETISTDDGRFNVSQSNMACNEDIWDSNNLNTSRHGEFHWSKQTQGQLLSSVFFGYILTQIPGGYMAQKYGGKRVFGAGMLFATIATLLTPISARTNIILLYACRVVIGIGLGVTFPAMHTLWAFWAPIMERSKLMTFCYAGTTIGNIASLALSGLLCNVNIDNGWPMIYYFFGGMTALWFLLWTFLVYDNPKTHPRITEEERLFIEQYHAMSSAGFMAGKSKFPFKSIAKSRPVWAIIIAQSCNSWTSYTLGTSMPLYMEEVLRFDVHINGFLSALPYLCMFFTAVGSGFLADKLRERSILTTTATRKLFQTLGFLIPTAFLLVVSQLGCEHRYVVAGCMTLAIMTTGLNRPGFGINHVDLTPRYAGVLMGITNTIATITGMVAPNVVGLLTVNGSREEWQVVFYLCAAVSVLGSIVYGLWASGEEQPWGFGIVTDPNARRGSQLSAYSPTLDRQMHRHSLYPAS</sequence>
<feature type="transmembrane region" description="Helical" evidence="7">
    <location>
        <begin position="400"/>
        <end position="416"/>
    </location>
</feature>
<keyword evidence="2" id="KW-0813">Transport</keyword>
<dbReference type="CDD" id="cd17318">
    <property type="entry name" value="MFS_SLC17"/>
    <property type="match status" value="1"/>
</dbReference>
<dbReference type="Proteomes" id="UP000749559">
    <property type="component" value="Unassembled WGS sequence"/>
</dbReference>
<evidence type="ECO:0000313" key="10">
    <source>
        <dbReference type="Proteomes" id="UP000749559"/>
    </source>
</evidence>
<feature type="transmembrane region" description="Helical" evidence="7">
    <location>
        <begin position="225"/>
        <end position="249"/>
    </location>
</feature>
<dbReference type="EMBL" id="CAIIXF020000591">
    <property type="protein sequence ID" value="CAH1803351.1"/>
    <property type="molecule type" value="Genomic_DNA"/>
</dbReference>
<dbReference type="AlphaFoldDB" id="A0A8S4QCQ5"/>
<keyword evidence="6 7" id="KW-0472">Membrane</keyword>
<dbReference type="GO" id="GO:0015293">
    <property type="term" value="F:symporter activity"/>
    <property type="evidence" value="ECO:0007669"/>
    <property type="project" value="UniProtKB-KW"/>
</dbReference>
<evidence type="ECO:0000259" key="8">
    <source>
        <dbReference type="PROSITE" id="PS50850"/>
    </source>
</evidence>
<dbReference type="InterPro" id="IPR020846">
    <property type="entry name" value="MFS_dom"/>
</dbReference>
<evidence type="ECO:0000313" key="9">
    <source>
        <dbReference type="EMBL" id="CAH1803351.1"/>
    </source>
</evidence>
<keyword evidence="4" id="KW-0769">Symport</keyword>
<dbReference type="PROSITE" id="PS50850">
    <property type="entry name" value="MFS"/>
    <property type="match status" value="1"/>
</dbReference>
<dbReference type="SUPFAM" id="SSF103473">
    <property type="entry name" value="MFS general substrate transporter"/>
    <property type="match status" value="1"/>
</dbReference>
<evidence type="ECO:0000256" key="5">
    <source>
        <dbReference type="ARBA" id="ARBA00022989"/>
    </source>
</evidence>
<dbReference type="InterPro" id="IPR036259">
    <property type="entry name" value="MFS_trans_sf"/>
</dbReference>
<feature type="domain" description="Major facilitator superfamily (MFS) profile" evidence="8">
    <location>
        <begin position="54"/>
        <end position="514"/>
    </location>
</feature>
<evidence type="ECO:0000256" key="7">
    <source>
        <dbReference type="SAM" id="Phobius"/>
    </source>
</evidence>
<dbReference type="GO" id="GO:0006820">
    <property type="term" value="P:monoatomic anion transport"/>
    <property type="evidence" value="ECO:0007669"/>
    <property type="project" value="TreeGrafter"/>
</dbReference>
<proteinExistence type="predicted"/>
<organism evidence="9 10">
    <name type="scientific">Owenia fusiformis</name>
    <name type="common">Polychaete worm</name>
    <dbReference type="NCBI Taxonomy" id="6347"/>
    <lineage>
        <taxon>Eukaryota</taxon>
        <taxon>Metazoa</taxon>
        <taxon>Spiralia</taxon>
        <taxon>Lophotrochozoa</taxon>
        <taxon>Annelida</taxon>
        <taxon>Polychaeta</taxon>
        <taxon>Sedentaria</taxon>
        <taxon>Canalipalpata</taxon>
        <taxon>Sabellida</taxon>
        <taxon>Oweniida</taxon>
        <taxon>Oweniidae</taxon>
        <taxon>Owenia</taxon>
    </lineage>
</organism>
<feature type="transmembrane region" description="Helical" evidence="7">
    <location>
        <begin position="488"/>
        <end position="509"/>
    </location>
</feature>